<gene>
    <name evidence="3" type="ORF">MNOR_LOCUS992</name>
</gene>
<sequence>MNQRSARKIRSSSAKGGRGKGVERQVSADGVYTNHRFMQSLGALVGLTGQIQTKTNETFEGIFTTLSQNFDLVLDMAHPVAAGDPNTINPDEIKRKMIFQAQDIVTIKVSNVDPDYATKD</sequence>
<dbReference type="GO" id="GO:0003729">
    <property type="term" value="F:mRNA binding"/>
    <property type="evidence" value="ECO:0007669"/>
    <property type="project" value="TreeGrafter"/>
</dbReference>
<evidence type="ECO:0000256" key="1">
    <source>
        <dbReference type="SAM" id="MobiDB-lite"/>
    </source>
</evidence>
<feature type="non-terminal residue" evidence="3">
    <location>
        <position position="120"/>
    </location>
</feature>
<accession>A0AAV2PJJ8</accession>
<evidence type="ECO:0000259" key="2">
    <source>
        <dbReference type="Pfam" id="PF14438"/>
    </source>
</evidence>
<feature type="domain" description="Ataxin 2 SM" evidence="2">
    <location>
        <begin position="34"/>
        <end position="109"/>
    </location>
</feature>
<dbReference type="Pfam" id="PF14438">
    <property type="entry name" value="SM-ATX"/>
    <property type="match status" value="1"/>
</dbReference>
<organism evidence="3 4">
    <name type="scientific">Meganyctiphanes norvegica</name>
    <name type="common">Northern krill</name>
    <name type="synonym">Thysanopoda norvegica</name>
    <dbReference type="NCBI Taxonomy" id="48144"/>
    <lineage>
        <taxon>Eukaryota</taxon>
        <taxon>Metazoa</taxon>
        <taxon>Ecdysozoa</taxon>
        <taxon>Arthropoda</taxon>
        <taxon>Crustacea</taxon>
        <taxon>Multicrustacea</taxon>
        <taxon>Malacostraca</taxon>
        <taxon>Eumalacostraca</taxon>
        <taxon>Eucarida</taxon>
        <taxon>Euphausiacea</taxon>
        <taxon>Euphausiidae</taxon>
        <taxon>Meganyctiphanes</taxon>
    </lineage>
</organism>
<evidence type="ECO:0000313" key="3">
    <source>
        <dbReference type="EMBL" id="CAL4060006.1"/>
    </source>
</evidence>
<dbReference type="InterPro" id="IPR025852">
    <property type="entry name" value="SM_dom_ATX"/>
</dbReference>
<dbReference type="Proteomes" id="UP001497623">
    <property type="component" value="Unassembled WGS sequence"/>
</dbReference>
<dbReference type="AlphaFoldDB" id="A0AAV2PJJ8"/>
<dbReference type="GO" id="GO:0034063">
    <property type="term" value="P:stress granule assembly"/>
    <property type="evidence" value="ECO:0007669"/>
    <property type="project" value="TreeGrafter"/>
</dbReference>
<keyword evidence="4" id="KW-1185">Reference proteome</keyword>
<proteinExistence type="predicted"/>
<feature type="compositionally biased region" description="Basic residues" evidence="1">
    <location>
        <begin position="1"/>
        <end position="10"/>
    </location>
</feature>
<dbReference type="GO" id="GO:0010494">
    <property type="term" value="C:cytoplasmic stress granule"/>
    <property type="evidence" value="ECO:0007669"/>
    <property type="project" value="TreeGrafter"/>
</dbReference>
<reference evidence="3 4" key="1">
    <citation type="submission" date="2024-05" db="EMBL/GenBank/DDBJ databases">
        <authorList>
            <person name="Wallberg A."/>
        </authorList>
    </citation>
    <scope>NUCLEOTIDE SEQUENCE [LARGE SCALE GENOMIC DNA]</scope>
</reference>
<dbReference type="EMBL" id="CAXKWB010000247">
    <property type="protein sequence ID" value="CAL4060006.1"/>
    <property type="molecule type" value="Genomic_DNA"/>
</dbReference>
<dbReference type="PANTHER" id="PTHR12854:SF7">
    <property type="entry name" value="ATAXIN-2 HOMOLOG"/>
    <property type="match status" value="1"/>
</dbReference>
<dbReference type="InterPro" id="IPR045117">
    <property type="entry name" value="ATXN2-like"/>
</dbReference>
<evidence type="ECO:0000313" key="4">
    <source>
        <dbReference type="Proteomes" id="UP001497623"/>
    </source>
</evidence>
<name>A0AAV2PJJ8_MEGNR</name>
<protein>
    <recommendedName>
        <fullName evidence="2">Ataxin 2 SM domain-containing protein</fullName>
    </recommendedName>
</protein>
<dbReference type="PANTHER" id="PTHR12854">
    <property type="entry name" value="ATAXIN 2-RELATED"/>
    <property type="match status" value="1"/>
</dbReference>
<comment type="caution">
    <text evidence="3">The sequence shown here is derived from an EMBL/GenBank/DDBJ whole genome shotgun (WGS) entry which is preliminary data.</text>
</comment>
<feature type="region of interest" description="Disordered" evidence="1">
    <location>
        <begin position="1"/>
        <end position="26"/>
    </location>
</feature>